<sequence length="90" mass="11009">MNDRKRRQTARKAARNVWRFSWRPSPALRPPGRWEQESQGLSRLFLPGGNDICQQRFKIPHFQRNEIPHYERLIRQLGRINSCFFFSRRR</sequence>
<reference evidence="1 2" key="1">
    <citation type="submission" date="2018-03" db="EMBL/GenBank/DDBJ databases">
        <authorList>
            <person name="Keele B.F."/>
        </authorList>
    </citation>
    <scope>NUCLEOTIDE SEQUENCE [LARGE SCALE GENOMIC DNA]</scope>
    <source>
        <strain evidence="1">ZCTH4_d</strain>
    </source>
</reference>
<protein>
    <submittedName>
        <fullName evidence="1">Uncharacterized protein</fullName>
    </submittedName>
</protein>
<dbReference type="EMBL" id="QEWE01000011">
    <property type="protein sequence ID" value="REJ30231.1"/>
    <property type="molecule type" value="Genomic_DNA"/>
</dbReference>
<gene>
    <name evidence="1" type="ORF">C6P37_03715</name>
</gene>
<comment type="caution">
    <text evidence="1">The sequence shown here is derived from an EMBL/GenBank/DDBJ whole genome shotgun (WGS) entry which is preliminary data.</text>
</comment>
<evidence type="ECO:0000313" key="1">
    <source>
        <dbReference type="EMBL" id="REJ30231.1"/>
    </source>
</evidence>
<dbReference type="AlphaFoldDB" id="A0A3E0K6X2"/>
<evidence type="ECO:0000313" key="2">
    <source>
        <dbReference type="Proteomes" id="UP000257014"/>
    </source>
</evidence>
<dbReference type="Proteomes" id="UP000257014">
    <property type="component" value="Unassembled WGS sequence"/>
</dbReference>
<accession>A0A3E0K6X2</accession>
<proteinExistence type="predicted"/>
<organism evidence="1 2">
    <name type="scientific">Caldibacillus debilis</name>
    <dbReference type="NCBI Taxonomy" id="301148"/>
    <lineage>
        <taxon>Bacteria</taxon>
        <taxon>Bacillati</taxon>
        <taxon>Bacillota</taxon>
        <taxon>Bacilli</taxon>
        <taxon>Bacillales</taxon>
        <taxon>Bacillaceae</taxon>
        <taxon>Caldibacillus</taxon>
    </lineage>
</organism>
<name>A0A3E0K6X2_9BACI</name>